<keyword evidence="2" id="KW-1185">Reference proteome</keyword>
<gene>
    <name evidence="1" type="ORF">SAMN06265373_10533</name>
</gene>
<dbReference type="RefSeq" id="WP_283426456.1">
    <property type="nucleotide sequence ID" value="NZ_FXTY01000005.1"/>
</dbReference>
<dbReference type="EMBL" id="FXTY01000005">
    <property type="protein sequence ID" value="SMP24985.1"/>
    <property type="molecule type" value="Genomic_DNA"/>
</dbReference>
<name>A0ABY1P2Z0_9RHOB</name>
<sequence>MILRVVVDAEYQILSSDIALHGADGFGPLTHKSKRALENWNEAKQLEGAAWSILKPVPEVPILQLEGVTPAPPSVVIINSELIFVQSNGVPAEPPLADALELAPIEFLLKGGGKKPKWEAQYFAGAPKFHSENTDQWVDFERSRFSIVDSVSLHKYKPPQQSGQRQQFINWRHTREAIAVPILDRLYPDTLALLLGVSPNLFELDGKLYLRLGGDSSEISGYEFGGPTIVVTHPDVG</sequence>
<comment type="caution">
    <text evidence="1">The sequence shown here is derived from an EMBL/GenBank/DDBJ whole genome shotgun (WGS) entry which is preliminary data.</text>
</comment>
<organism evidence="1 2">
    <name type="scientific">Shimia sagamensis</name>
    <dbReference type="NCBI Taxonomy" id="1566352"/>
    <lineage>
        <taxon>Bacteria</taxon>
        <taxon>Pseudomonadati</taxon>
        <taxon>Pseudomonadota</taxon>
        <taxon>Alphaproteobacteria</taxon>
        <taxon>Rhodobacterales</taxon>
        <taxon>Roseobacteraceae</taxon>
    </lineage>
</organism>
<evidence type="ECO:0008006" key="3">
    <source>
        <dbReference type="Google" id="ProtNLM"/>
    </source>
</evidence>
<reference evidence="1 2" key="1">
    <citation type="submission" date="2017-05" db="EMBL/GenBank/DDBJ databases">
        <authorList>
            <person name="Varghese N."/>
            <person name="Submissions S."/>
        </authorList>
    </citation>
    <scope>NUCLEOTIDE SEQUENCE [LARGE SCALE GENOMIC DNA]</scope>
    <source>
        <strain evidence="1 2">DSM 29734</strain>
    </source>
</reference>
<protein>
    <recommendedName>
        <fullName evidence="3">Fumarylacetoacetate (FAA) hydrolase family protein</fullName>
    </recommendedName>
</protein>
<accession>A0ABY1P2Z0</accession>
<evidence type="ECO:0000313" key="1">
    <source>
        <dbReference type="EMBL" id="SMP24985.1"/>
    </source>
</evidence>
<proteinExistence type="predicted"/>
<evidence type="ECO:0000313" key="2">
    <source>
        <dbReference type="Proteomes" id="UP001157961"/>
    </source>
</evidence>
<dbReference type="Proteomes" id="UP001157961">
    <property type="component" value="Unassembled WGS sequence"/>
</dbReference>